<feature type="region of interest" description="Disordered" evidence="1">
    <location>
        <begin position="1"/>
        <end position="33"/>
    </location>
</feature>
<reference evidence="3" key="3">
    <citation type="journal article" date="2010" name="Genome Res.">
        <title>Population genomic sequencing of Coccidioides fungi reveals recent hybridization and transposon control.</title>
        <authorList>
            <person name="Neafsey D.E."/>
            <person name="Barker B.M."/>
            <person name="Sharpton T.J."/>
            <person name="Stajich J.E."/>
            <person name="Park D.J."/>
            <person name="Whiston E."/>
            <person name="Hung C.-Y."/>
            <person name="McMahan C."/>
            <person name="White J."/>
            <person name="Sykes S."/>
            <person name="Heiman D."/>
            <person name="Young S."/>
            <person name="Zeng Q."/>
            <person name="Abouelleil A."/>
            <person name="Aftuck L."/>
            <person name="Bessette D."/>
            <person name="Brown A."/>
            <person name="FitzGerald M."/>
            <person name="Lui A."/>
            <person name="Macdonald J.P."/>
            <person name="Priest M."/>
            <person name="Orbach M.J."/>
            <person name="Galgiani J.N."/>
            <person name="Kirkland T.N."/>
            <person name="Cole G.T."/>
            <person name="Birren B.W."/>
            <person name="Henn M.R."/>
            <person name="Taylor J.W."/>
            <person name="Rounsley S.D."/>
        </authorList>
    </citation>
    <scope>NUCLEOTIDE SEQUENCE [LARGE SCALE GENOMIC DNA]</scope>
    <source>
        <strain evidence="3">RMSCC 3488</strain>
    </source>
</reference>
<gene>
    <name evidence="2" type="ORF">CPAG_02443</name>
</gene>
<accession>A0A0J6I423</accession>
<dbReference type="VEuPathDB" id="FungiDB:CPAG_02443"/>
<reference evidence="3" key="2">
    <citation type="journal article" date="2009" name="Genome Res.">
        <title>Comparative genomic analyses of the human fungal pathogens Coccidioides and their relatives.</title>
        <authorList>
            <person name="Sharpton T.J."/>
            <person name="Stajich J.E."/>
            <person name="Rounsley S.D."/>
            <person name="Gardner M.J."/>
            <person name="Wortman J.R."/>
            <person name="Jordar V.S."/>
            <person name="Maiti R."/>
            <person name="Kodira C.D."/>
            <person name="Neafsey D.E."/>
            <person name="Zeng Q."/>
            <person name="Hung C.-Y."/>
            <person name="McMahan C."/>
            <person name="Muszewska A."/>
            <person name="Grynberg M."/>
            <person name="Mandel M.A."/>
            <person name="Kellner E.M."/>
            <person name="Barker B.M."/>
            <person name="Galgiani J.N."/>
            <person name="Orbach M.J."/>
            <person name="Kirkland T.N."/>
            <person name="Cole G.T."/>
            <person name="Henn M.R."/>
            <person name="Birren B.W."/>
            <person name="Taylor J.W."/>
        </authorList>
    </citation>
    <scope>NUCLEOTIDE SEQUENCE [LARGE SCALE GENOMIC DNA]</scope>
    <source>
        <strain evidence="3">RMSCC 3488</strain>
    </source>
</reference>
<reference evidence="2 3" key="1">
    <citation type="submission" date="2007-06" db="EMBL/GenBank/DDBJ databases">
        <title>The Genome Sequence of Coccidioides posadasii RMSCC_3488.</title>
        <authorList>
            <consortium name="Coccidioides Genome Resources Consortium"/>
            <consortium name="The Broad Institute Genome Sequencing Platform"/>
            <person name="Henn M.R."/>
            <person name="Sykes S."/>
            <person name="Young S."/>
            <person name="Jaffe D."/>
            <person name="Berlin A."/>
            <person name="Alvarez P."/>
            <person name="Butler J."/>
            <person name="Gnerre S."/>
            <person name="Grabherr M."/>
            <person name="Mauceli E."/>
            <person name="Brockman W."/>
            <person name="Kodira C."/>
            <person name="Alvarado L."/>
            <person name="Zeng Q."/>
            <person name="Crawford M."/>
            <person name="Antoine C."/>
            <person name="Devon K."/>
            <person name="Galgiani J."/>
            <person name="Orsborn K."/>
            <person name="Lewis M.L."/>
            <person name="Nusbaum C."/>
            <person name="Galagan J."/>
            <person name="Birren B."/>
        </authorList>
    </citation>
    <scope>NUCLEOTIDE SEQUENCE [LARGE SCALE GENOMIC DNA]</scope>
    <source>
        <strain evidence="2 3">RMSCC 3488</strain>
    </source>
</reference>
<evidence type="ECO:0000313" key="2">
    <source>
        <dbReference type="EMBL" id="KMM66102.1"/>
    </source>
</evidence>
<evidence type="ECO:0000256" key="1">
    <source>
        <dbReference type="SAM" id="MobiDB-lite"/>
    </source>
</evidence>
<sequence length="206" mass="23225">MGRDPESVQRQKTPQTQESIAAQSLETRGSSHSCPRERLQRMLVDSWRCLASLGASLAIGVNMEYLPNILCGCDANNSRSGVRERKMLSCAQCNVARLVERVLTHRFLGKAMTPKRTNPRNGQYSGFLRPRRWSVPEFLWVQLAPSDPELSQSYQHLTDRSSKGLRRCGAIRKAIANPSHKHFFPIRDITFFDGSVARWASALLAI</sequence>
<evidence type="ECO:0000313" key="3">
    <source>
        <dbReference type="Proteomes" id="UP000054567"/>
    </source>
</evidence>
<dbReference type="AlphaFoldDB" id="A0A0J6I423"/>
<dbReference type="Proteomes" id="UP000054567">
    <property type="component" value="Unassembled WGS sequence"/>
</dbReference>
<organism evidence="2 3">
    <name type="scientific">Coccidioides posadasii RMSCC 3488</name>
    <dbReference type="NCBI Taxonomy" id="454284"/>
    <lineage>
        <taxon>Eukaryota</taxon>
        <taxon>Fungi</taxon>
        <taxon>Dikarya</taxon>
        <taxon>Ascomycota</taxon>
        <taxon>Pezizomycotina</taxon>
        <taxon>Eurotiomycetes</taxon>
        <taxon>Eurotiomycetidae</taxon>
        <taxon>Onygenales</taxon>
        <taxon>Onygenaceae</taxon>
        <taxon>Coccidioides</taxon>
    </lineage>
</organism>
<proteinExistence type="predicted"/>
<name>A0A0J6I423_COCPO</name>
<protein>
    <submittedName>
        <fullName evidence="2">Uncharacterized protein</fullName>
    </submittedName>
</protein>
<dbReference type="EMBL" id="DS268109">
    <property type="protein sequence ID" value="KMM66102.1"/>
    <property type="molecule type" value="Genomic_DNA"/>
</dbReference>
<feature type="compositionally biased region" description="Polar residues" evidence="1">
    <location>
        <begin position="10"/>
        <end position="33"/>
    </location>
</feature>